<dbReference type="Proteomes" id="UP000325113">
    <property type="component" value="Unassembled WGS sequence"/>
</dbReference>
<dbReference type="AlphaFoldDB" id="A0A5A8C4U6"/>
<dbReference type="Pfam" id="PF02493">
    <property type="entry name" value="MORN"/>
    <property type="match status" value="7"/>
</dbReference>
<gene>
    <name evidence="9" type="ORF">FNF28_03912</name>
    <name evidence="7" type="ORF">FNF29_07824</name>
    <name evidence="8" type="ORF">FNF31_07482</name>
</gene>
<evidence type="ECO:0000256" key="1">
    <source>
        <dbReference type="ARBA" id="ARBA00004218"/>
    </source>
</evidence>
<dbReference type="Gene3D" id="1.10.238.10">
    <property type="entry name" value="EF-hand"/>
    <property type="match status" value="1"/>
</dbReference>
<keyword evidence="3" id="KW-0968">Cytoplasmic vesicle</keyword>
<dbReference type="PANTHER" id="PTHR46511">
    <property type="entry name" value="MORN REPEAT-CONTAINING PROTEIN 3"/>
    <property type="match status" value="1"/>
</dbReference>
<evidence type="ECO:0000313" key="12">
    <source>
        <dbReference type="Proteomes" id="UP000325113"/>
    </source>
</evidence>
<dbReference type="Proteomes" id="UP000323011">
    <property type="component" value="Unassembled WGS sequence"/>
</dbReference>
<evidence type="ECO:0000313" key="9">
    <source>
        <dbReference type="EMBL" id="KAA0164372.1"/>
    </source>
</evidence>
<evidence type="ECO:0000313" key="11">
    <source>
        <dbReference type="Proteomes" id="UP000324907"/>
    </source>
</evidence>
<name>A0A5A8C4U6_CAFRO</name>
<dbReference type="EMBL" id="VLTN01000077">
    <property type="protein sequence ID" value="KAA0146848.1"/>
    <property type="molecule type" value="Genomic_DNA"/>
</dbReference>
<keyword evidence="10" id="KW-1185">Reference proteome</keyword>
<evidence type="ECO:0000256" key="5">
    <source>
        <dbReference type="ARBA" id="ARBA00045851"/>
    </source>
</evidence>
<dbReference type="InterPro" id="IPR003409">
    <property type="entry name" value="MORN"/>
</dbReference>
<comment type="function">
    <text evidence="5">Assembles a suppression complex (suppresome) by tethering SIRT1 and MDM2 to regulate composite modifications of p53/TP53. Confers both deacetylation-mediated functional inactivation, by SIRT1, and ubiquitination-dependent degradation, by MDM2, of p53/TP53, promoting a proliferative and cell survival behaviors. May play a role in the regulation of spermatogenesis.</text>
</comment>
<comment type="subcellular location">
    <subcellularLocation>
        <location evidence="1">Cytoplasmic vesicle</location>
        <location evidence="1">Secretory vesicle</location>
        <location evidence="1">Acrosome</location>
    </subcellularLocation>
</comment>
<dbReference type="FunFam" id="2.20.110.10:FF:000002">
    <property type="entry name" value="Phosphatidylinositol 4-phosphate 5-kinase 8"/>
    <property type="match status" value="1"/>
</dbReference>
<evidence type="ECO:0000313" key="7">
    <source>
        <dbReference type="EMBL" id="KAA0146848.1"/>
    </source>
</evidence>
<dbReference type="Proteomes" id="UP000324907">
    <property type="component" value="Unassembled WGS sequence"/>
</dbReference>
<sequence>MAATAGATSLSGTEPLWRSRDRAAQKNGPRRTAFSVAPAARKVVNPHRISAAGPDGPISSFKATGSYQGEWRNNERHGFGTLTTSNGSKYEGEWVAGKRHGRGTQWVMRDGELQKQYAGDWFEGRRQGFGVFFFPSGDRYEGEFVEGKRSGQGTMAFADGSVYEGRWVEGKREGVGVFTTADGDAFEGHFKADVKHGPGRLFYRRTRKMYEGEWVDGTPKCGVFSAIPAPGGGPAEADEDDDFVLPELALRDPDSVIMAAVDEARAAAARARGEAGEAGPAAAAVRDEGEAGPVGGEDAWGAASGLSDEELDELWAAFQSAPGGLLDNNCVDPLDLGAILTALGLSPGEDDVDRILGIARLSDDGLSFEAFADVMARLRE</sequence>
<dbReference type="PANTHER" id="PTHR46511:SF1">
    <property type="entry name" value="MORN REPEAT-CONTAINING PROTEIN 3"/>
    <property type="match status" value="1"/>
</dbReference>
<dbReference type="Gene3D" id="2.20.110.10">
    <property type="entry name" value="Histone H3 K4-specific methyltransferase SET7/9 N-terminal domain"/>
    <property type="match status" value="3"/>
</dbReference>
<feature type="compositionally biased region" description="Low complexity" evidence="6">
    <location>
        <begin position="1"/>
        <end position="13"/>
    </location>
</feature>
<dbReference type="OMA" id="VNPHRIS"/>
<dbReference type="GO" id="GO:0001669">
    <property type="term" value="C:acrosomal vesicle"/>
    <property type="evidence" value="ECO:0007669"/>
    <property type="project" value="UniProtKB-SubCell"/>
</dbReference>
<evidence type="ECO:0000313" key="8">
    <source>
        <dbReference type="EMBL" id="KAA0148066.1"/>
    </source>
</evidence>
<keyword evidence="2" id="KW-0677">Repeat</keyword>
<organism evidence="8 12">
    <name type="scientific">Cafeteria roenbergensis</name>
    <name type="common">Marine flagellate</name>
    <dbReference type="NCBI Taxonomy" id="33653"/>
    <lineage>
        <taxon>Eukaryota</taxon>
        <taxon>Sar</taxon>
        <taxon>Stramenopiles</taxon>
        <taxon>Bigyra</taxon>
        <taxon>Opalozoa</taxon>
        <taxon>Bicosoecida</taxon>
        <taxon>Cafeteriaceae</taxon>
        <taxon>Cafeteria</taxon>
    </lineage>
</organism>
<evidence type="ECO:0000313" key="10">
    <source>
        <dbReference type="Proteomes" id="UP000323011"/>
    </source>
</evidence>
<dbReference type="EMBL" id="VLTM01000154">
    <property type="protein sequence ID" value="KAA0148066.1"/>
    <property type="molecule type" value="Genomic_DNA"/>
</dbReference>
<evidence type="ECO:0000256" key="3">
    <source>
        <dbReference type="ARBA" id="ARBA00023329"/>
    </source>
</evidence>
<dbReference type="SUPFAM" id="SSF47473">
    <property type="entry name" value="EF-hand"/>
    <property type="match status" value="1"/>
</dbReference>
<evidence type="ECO:0000256" key="2">
    <source>
        <dbReference type="ARBA" id="ARBA00022737"/>
    </source>
</evidence>
<comment type="caution">
    <text evidence="8">The sequence shown here is derived from an EMBL/GenBank/DDBJ whole genome shotgun (WGS) entry which is preliminary data.</text>
</comment>
<dbReference type="InterPro" id="IPR011992">
    <property type="entry name" value="EF-hand-dom_pair"/>
</dbReference>
<evidence type="ECO:0000256" key="6">
    <source>
        <dbReference type="SAM" id="MobiDB-lite"/>
    </source>
</evidence>
<accession>A0A5A8C4U6</accession>
<feature type="region of interest" description="Disordered" evidence="6">
    <location>
        <begin position="1"/>
        <end position="57"/>
    </location>
</feature>
<reference evidence="10 11" key="1">
    <citation type="submission" date="2019-07" db="EMBL/GenBank/DDBJ databases">
        <title>Genomes of Cafeteria roenbergensis.</title>
        <authorList>
            <person name="Fischer M.G."/>
            <person name="Hackl T."/>
            <person name="Roman M."/>
        </authorList>
    </citation>
    <scope>NUCLEOTIDE SEQUENCE [LARGE SCALE GENOMIC DNA]</scope>
    <source>
        <strain evidence="7 10">BVI</strain>
        <strain evidence="8 12">Cflag</strain>
        <strain evidence="9 11">RCC970-E3</strain>
    </source>
</reference>
<dbReference type="EMBL" id="VLTL01000057">
    <property type="protein sequence ID" value="KAA0164372.1"/>
    <property type="molecule type" value="Genomic_DNA"/>
</dbReference>
<dbReference type="SUPFAM" id="SSF82185">
    <property type="entry name" value="Histone H3 K4-specific methyltransferase SET7/9 N-terminal domain"/>
    <property type="match status" value="2"/>
</dbReference>
<dbReference type="InterPro" id="IPR052472">
    <property type="entry name" value="MORN3"/>
</dbReference>
<proteinExistence type="predicted"/>
<evidence type="ECO:0000256" key="4">
    <source>
        <dbReference type="ARBA" id="ARBA00039854"/>
    </source>
</evidence>
<protein>
    <recommendedName>
        <fullName evidence="4">MORN repeat-containing protein 3</fullName>
    </recommendedName>
</protein>
<dbReference type="SMART" id="SM00698">
    <property type="entry name" value="MORN"/>
    <property type="match status" value="6"/>
</dbReference>